<protein>
    <submittedName>
        <fullName evidence="1">Uncharacterized protein</fullName>
    </submittedName>
</protein>
<keyword evidence="2" id="KW-1185">Reference proteome</keyword>
<comment type="caution">
    <text evidence="1">The sequence shown here is derived from an EMBL/GenBank/DDBJ whole genome shotgun (WGS) entry which is preliminary data.</text>
</comment>
<evidence type="ECO:0000313" key="1">
    <source>
        <dbReference type="EMBL" id="ESS72098.1"/>
    </source>
</evidence>
<reference evidence="1 2" key="1">
    <citation type="journal article" date="2013" name="Genome Announc.">
        <title>Draft Genome Sequence of the Methanotrophic Gammaproteobacterium Methyloglobulus morosus DSM 22980 Strain KoM1.</title>
        <authorList>
            <person name="Poehlein A."/>
            <person name="Deutzmann J.S."/>
            <person name="Daniel R."/>
            <person name="Simeonova D.D."/>
        </authorList>
    </citation>
    <scope>NUCLEOTIDE SEQUENCE [LARGE SCALE GENOMIC DNA]</scope>
    <source>
        <strain evidence="1 2">KoM1</strain>
    </source>
</reference>
<dbReference type="STRING" id="1116472.MGMO_71c00050"/>
<gene>
    <name evidence="1" type="ORF">MGMO_71c00050</name>
</gene>
<evidence type="ECO:0000313" key="2">
    <source>
        <dbReference type="Proteomes" id="UP000017842"/>
    </source>
</evidence>
<name>V5C5T5_9GAMM</name>
<dbReference type="AlphaFoldDB" id="V5C5T5"/>
<proteinExistence type="predicted"/>
<organism evidence="1 2">
    <name type="scientific">Methyloglobulus morosus KoM1</name>
    <dbReference type="NCBI Taxonomy" id="1116472"/>
    <lineage>
        <taxon>Bacteria</taxon>
        <taxon>Pseudomonadati</taxon>
        <taxon>Pseudomonadota</taxon>
        <taxon>Gammaproteobacteria</taxon>
        <taxon>Methylococcales</taxon>
        <taxon>Methylococcaceae</taxon>
        <taxon>Methyloglobulus</taxon>
    </lineage>
</organism>
<sequence length="48" mass="5590">MNSSKRRVGWALVKPSIQDFFILLSFIEWVQPDVLLAKRILCAYPTTH</sequence>
<accession>V5C5T5</accession>
<dbReference type="Proteomes" id="UP000017842">
    <property type="component" value="Unassembled WGS sequence"/>
</dbReference>
<dbReference type="EMBL" id="AYLO01000068">
    <property type="protein sequence ID" value="ESS72098.1"/>
    <property type="molecule type" value="Genomic_DNA"/>
</dbReference>